<dbReference type="GeneID" id="94838526"/>
<feature type="transmembrane region" description="Helical" evidence="8">
    <location>
        <begin position="76"/>
        <end position="96"/>
    </location>
</feature>
<dbReference type="GO" id="GO:0005886">
    <property type="term" value="C:plasma membrane"/>
    <property type="evidence" value="ECO:0007669"/>
    <property type="project" value="TreeGrafter"/>
</dbReference>
<dbReference type="RefSeq" id="XP_068360442.1">
    <property type="nucleotide sequence ID" value="XM_068503822.1"/>
</dbReference>
<dbReference type="PROSITE" id="PS00452">
    <property type="entry name" value="GUANYLATE_CYCLASE_1"/>
    <property type="match status" value="1"/>
</dbReference>
<feature type="transmembrane region" description="Helical" evidence="8">
    <location>
        <begin position="904"/>
        <end position="933"/>
    </location>
</feature>
<dbReference type="InterPro" id="IPR018297">
    <property type="entry name" value="A/G_cyclase_CS"/>
</dbReference>
<dbReference type="OrthoDB" id="6127067at2759"/>
<dbReference type="Pfam" id="PF00211">
    <property type="entry name" value="Guanylate_cyc"/>
    <property type="match status" value="1"/>
</dbReference>
<evidence type="ECO:0000256" key="1">
    <source>
        <dbReference type="ARBA" id="ARBA00004370"/>
    </source>
</evidence>
<dbReference type="Gene3D" id="3.30.450.20">
    <property type="entry name" value="PAS domain"/>
    <property type="match status" value="1"/>
</dbReference>
<dbReference type="GO" id="GO:0000166">
    <property type="term" value="F:nucleotide binding"/>
    <property type="evidence" value="ECO:0007669"/>
    <property type="project" value="UniProtKB-KW"/>
</dbReference>
<dbReference type="GO" id="GO:0004016">
    <property type="term" value="F:adenylate cyclase activity"/>
    <property type="evidence" value="ECO:0007669"/>
    <property type="project" value="TreeGrafter"/>
</dbReference>
<keyword evidence="5 8" id="KW-0472">Membrane</keyword>
<dbReference type="Proteomes" id="UP000179807">
    <property type="component" value="Unassembled WGS sequence"/>
</dbReference>
<feature type="transmembrane region" description="Helical" evidence="8">
    <location>
        <begin position="253"/>
        <end position="271"/>
    </location>
</feature>
<organism evidence="10 11">
    <name type="scientific">Tritrichomonas foetus</name>
    <dbReference type="NCBI Taxonomy" id="1144522"/>
    <lineage>
        <taxon>Eukaryota</taxon>
        <taxon>Metamonada</taxon>
        <taxon>Parabasalia</taxon>
        <taxon>Tritrichomonadida</taxon>
        <taxon>Tritrichomonadidae</taxon>
        <taxon>Tritrichomonas</taxon>
    </lineage>
</organism>
<dbReference type="PROSITE" id="PS50125">
    <property type="entry name" value="GUANYLATE_CYCLASE_2"/>
    <property type="match status" value="1"/>
</dbReference>
<proteinExistence type="inferred from homology"/>
<dbReference type="GO" id="GO:0007168">
    <property type="term" value="P:receptor guanylyl cyclase signaling pathway"/>
    <property type="evidence" value="ECO:0007669"/>
    <property type="project" value="TreeGrafter"/>
</dbReference>
<dbReference type="EMBL" id="MLAK01000701">
    <property type="protein sequence ID" value="OHT07306.1"/>
    <property type="molecule type" value="Genomic_DNA"/>
</dbReference>
<comment type="subcellular location">
    <subcellularLocation>
        <location evidence="1">Membrane</location>
    </subcellularLocation>
</comment>
<dbReference type="GO" id="GO:0035556">
    <property type="term" value="P:intracellular signal transduction"/>
    <property type="evidence" value="ECO:0007669"/>
    <property type="project" value="InterPro"/>
</dbReference>
<evidence type="ECO:0000256" key="8">
    <source>
        <dbReference type="SAM" id="Phobius"/>
    </source>
</evidence>
<feature type="transmembrane region" description="Helical" evidence="8">
    <location>
        <begin position="633"/>
        <end position="654"/>
    </location>
</feature>
<name>A0A1J4K8L3_9EUKA</name>
<evidence type="ECO:0000256" key="2">
    <source>
        <dbReference type="ARBA" id="ARBA00022692"/>
    </source>
</evidence>
<accession>A0A1J4K8L3</accession>
<protein>
    <submittedName>
        <fullName evidence="10">Adenylate and guanylate cyclase</fullName>
    </submittedName>
</protein>
<evidence type="ECO:0000313" key="11">
    <source>
        <dbReference type="Proteomes" id="UP000179807"/>
    </source>
</evidence>
<dbReference type="PANTHER" id="PTHR11920">
    <property type="entry name" value="GUANYLYL CYCLASE"/>
    <property type="match status" value="1"/>
</dbReference>
<gene>
    <name evidence="10" type="ORF">TRFO_24564</name>
</gene>
<evidence type="ECO:0000313" key="10">
    <source>
        <dbReference type="EMBL" id="OHT07306.1"/>
    </source>
</evidence>
<keyword evidence="2 8" id="KW-0812">Transmembrane</keyword>
<dbReference type="GO" id="GO:0004383">
    <property type="term" value="F:guanylate cyclase activity"/>
    <property type="evidence" value="ECO:0007669"/>
    <property type="project" value="TreeGrafter"/>
</dbReference>
<dbReference type="InterPro" id="IPR029787">
    <property type="entry name" value="Nucleotide_cyclase"/>
</dbReference>
<evidence type="ECO:0000256" key="4">
    <source>
        <dbReference type="ARBA" id="ARBA00022989"/>
    </source>
</evidence>
<dbReference type="SUPFAM" id="SSF55073">
    <property type="entry name" value="Nucleotide cyclase"/>
    <property type="match status" value="1"/>
</dbReference>
<dbReference type="VEuPathDB" id="TrichDB:TRFO_24564"/>
<feature type="transmembrane region" description="Helical" evidence="8">
    <location>
        <begin position="336"/>
        <end position="355"/>
    </location>
</feature>
<comment type="caution">
    <text evidence="10">The sequence shown here is derived from an EMBL/GenBank/DDBJ whole genome shotgun (WGS) entry which is preliminary data.</text>
</comment>
<dbReference type="PANTHER" id="PTHR11920:SF335">
    <property type="entry name" value="GUANYLATE CYCLASE"/>
    <property type="match status" value="1"/>
</dbReference>
<reference evidence="10" key="1">
    <citation type="submission" date="2016-10" db="EMBL/GenBank/DDBJ databases">
        <authorList>
            <person name="Benchimol M."/>
            <person name="Almeida L.G."/>
            <person name="Vasconcelos A.T."/>
            <person name="Perreira-Neves A."/>
            <person name="Rosa I.A."/>
            <person name="Tasca T."/>
            <person name="Bogo M.R."/>
            <person name="de Souza W."/>
        </authorList>
    </citation>
    <scope>NUCLEOTIDE SEQUENCE [LARGE SCALE GENOMIC DNA]</scope>
    <source>
        <strain evidence="10">K</strain>
    </source>
</reference>
<dbReference type="InterPro" id="IPR001054">
    <property type="entry name" value="A/G_cyclase"/>
</dbReference>
<keyword evidence="6 7" id="KW-0456">Lyase</keyword>
<dbReference type="InterPro" id="IPR050401">
    <property type="entry name" value="Cyclic_nucleotide_synthase"/>
</dbReference>
<feature type="transmembrane region" description="Helical" evidence="8">
    <location>
        <begin position="206"/>
        <end position="232"/>
    </location>
</feature>
<dbReference type="CDD" id="cd07302">
    <property type="entry name" value="CHD"/>
    <property type="match status" value="1"/>
</dbReference>
<feature type="transmembrane region" description="Helical" evidence="8">
    <location>
        <begin position="277"/>
        <end position="298"/>
    </location>
</feature>
<keyword evidence="3" id="KW-0547">Nucleotide-binding</keyword>
<dbReference type="GO" id="GO:0001653">
    <property type="term" value="F:peptide receptor activity"/>
    <property type="evidence" value="ECO:0007669"/>
    <property type="project" value="TreeGrafter"/>
</dbReference>
<evidence type="ECO:0000256" key="6">
    <source>
        <dbReference type="ARBA" id="ARBA00023239"/>
    </source>
</evidence>
<feature type="transmembrane region" description="Helical" evidence="8">
    <location>
        <begin position="132"/>
        <end position="154"/>
    </location>
</feature>
<evidence type="ECO:0000256" key="7">
    <source>
        <dbReference type="RuleBase" id="RU000405"/>
    </source>
</evidence>
<feature type="transmembrane region" description="Helical" evidence="8">
    <location>
        <begin position="305"/>
        <end position="324"/>
    </location>
</feature>
<dbReference type="Gene3D" id="3.30.70.1230">
    <property type="entry name" value="Nucleotide cyclase"/>
    <property type="match status" value="1"/>
</dbReference>
<feature type="transmembrane region" description="Helical" evidence="8">
    <location>
        <begin position="1088"/>
        <end position="1113"/>
    </location>
</feature>
<dbReference type="SMART" id="SM00044">
    <property type="entry name" value="CYCc"/>
    <property type="match status" value="1"/>
</dbReference>
<evidence type="ECO:0000256" key="3">
    <source>
        <dbReference type="ARBA" id="ARBA00022741"/>
    </source>
</evidence>
<feature type="domain" description="Guanylate cyclase" evidence="9">
    <location>
        <begin position="1342"/>
        <end position="1474"/>
    </location>
</feature>
<comment type="similarity">
    <text evidence="7">Belongs to the adenylyl cyclase class-4/guanylyl cyclase family.</text>
</comment>
<keyword evidence="11" id="KW-1185">Reference proteome</keyword>
<feature type="transmembrane region" description="Helical" evidence="8">
    <location>
        <begin position="832"/>
        <end position="858"/>
    </location>
</feature>
<keyword evidence="4 8" id="KW-1133">Transmembrane helix</keyword>
<evidence type="ECO:0000259" key="9">
    <source>
        <dbReference type="PROSITE" id="PS50125"/>
    </source>
</evidence>
<feature type="transmembrane region" description="Helical" evidence="8">
    <location>
        <begin position="166"/>
        <end position="186"/>
    </location>
</feature>
<evidence type="ECO:0000256" key="5">
    <source>
        <dbReference type="ARBA" id="ARBA00023136"/>
    </source>
</evidence>
<sequence length="1523" mass="175806">MNIHLEKVKNINLVFRIPMKFSSFQTNSNLPSINSNLLNTRRKFDSPEEIGSAYHPDDSSFSDFIHYITKSGSVPYGIRLFLFILLAIQLPIASLCPPFKQYWGPDPILDRIVSLLGYVTFVQAPPINSISFMPLLITCYSLFFLEELIINAIHSYYVQKRYLNKILCHFVIFLSLLVSNVLSPFICALSGRYLAASFHKNDEFQVQIGVSLLSAVVLFYSFGRSISLNLFLNFTISFNDALFQTWKSEAPTRILGSLGLITFLSPIFTSVQSESPIIYSIILFIALINCVMEIVYINWNVKWQFVFITSSLITSVTTSLALLIDVCLKDWQERTLMFWLTPVVFILSWLFVPLYHKFMVKRAMKALSDPSYAMKVKSVFHVLRDFSIGFQYDHPAIMCCTHVKDIIDRFPDSFDLFIFLARFSLTCNTCPISMGEIGRRLVPIKAFSPIKAHVFVSITRLMAPISNEELEVYNKLVVSIRRSLYRLLASGKQIYDFILDELTGTLPSATLSFSAIYEKTVYRLFRFIQRYPGSPEGEFFIHLFENLFPDSKELPELKRWHNYHPDYVRISTSIYPSHMKMRLEMPEIFRSYRPEYLNDHVSIVEPLEHEPDEDDEKKLLNVRGPYEHVIRKWYVYLILFFGLLLPIALTPILIAQNKHFRLCNEHLLLAWSLIWKFERMNTYIYASTFFSESEELWSTFSDVNYSDWKHDLVDMITYIQSDFLHISTGFGGTLPLNRKILKRFTDFFKHEITSPLIEGNFSISHGLLSTTFIADEMLSIDSVYLSQYGTIVESVKILRLISDLLSESFDLLAEELNNINIFEEPIIKITPFIVIVLEVALLVFVFIFISVILYAALFRSNLFFMTLRETSKSAVAHVRSYFIKQQDIIGSTSQQRQKTYSKRLFSYFFDFLIPALFIAVCMIALVIMNFLFYSCYNRQLERKFEIYRIYTHSYVNVSRAIQYHEEIVFKRQLDDVNVSDLTEKIDAKYKTFGLNVESWSSDETSICPLCDRRQLYMLESPSNSTFETAFFDWLSALSLSIHTEVASDFLTPFQLNVSVRFFNYMETNLLSYLDELENICDSNNQLTLIWEIITFILYISFVVIFIIFLAHVIHKSDAPFRQMVKLLRPIPEKSLSRDTLQILAEHFWDFTVDHFEFDPSYYDTALQILPDAVIVIDQTRTILSYNQAAGNIIDIEQNAVNENLFDALQIDLKEVSEDSNNSESNENVLSFQDIVNDYLFDDHSSLPSYKLLGRKDSQSYWYALTILPIFDESPEQVITQVHGADHFALIFRDIGDEICQQNLLEEETKKHMSIVQQILPAEIATRLLREPRSISMTVDKVAIAFCDIVSFTPWCSSHTAEFVVNALNLMFKTFDEFCQNYNSVTKIKCIGDCYMSAAGVFSQGQDPTIAARQMVHFCLDSIDGIGVVNKALNTALQVRIGIAYGGPISAGVLGIHKPVFDIWGETVNEAQTMESSGMPMMVHIEKELYIIVCNEPFIFKPKGDETWLVKRNTSPEDEDLITL</sequence>